<evidence type="ECO:0000313" key="2">
    <source>
        <dbReference type="Proteomes" id="UP000306340"/>
    </source>
</evidence>
<name>A0A4U0YQJ9_9RHOB</name>
<comment type="caution">
    <text evidence="1">The sequence shown here is derived from an EMBL/GenBank/DDBJ whole genome shotgun (WGS) entry which is preliminary data.</text>
</comment>
<dbReference type="Pfam" id="PF05717">
    <property type="entry name" value="TnpB_IS66"/>
    <property type="match status" value="1"/>
</dbReference>
<reference evidence="1 2" key="1">
    <citation type="submission" date="2019-04" db="EMBL/GenBank/DDBJ databases">
        <title>Crypto-aerobic microbial life in anoxic (sulfidic) marine sediments.</title>
        <authorList>
            <person name="Bhattacharya S."/>
            <person name="Roy C."/>
            <person name="Mondal N."/>
            <person name="Sarkar J."/>
            <person name="Mandal S."/>
            <person name="Rameez M.J."/>
            <person name="Ghosh W."/>
        </authorList>
    </citation>
    <scope>NUCLEOTIDE SEQUENCE [LARGE SCALE GENOMIC DNA]</scope>
    <source>
        <strain evidence="1 2">SBBC</strain>
    </source>
</reference>
<protein>
    <submittedName>
        <fullName evidence="1">Transposase</fullName>
    </submittedName>
</protein>
<sequence length="50" mass="5584">MIVPGQRMPIVIATRPVDFRCGHDGLAAKVQNELKLDPHSGLTVVFRSRR</sequence>
<dbReference type="PANTHER" id="PTHR36455:SF1">
    <property type="entry name" value="BLR8292 PROTEIN"/>
    <property type="match status" value="1"/>
</dbReference>
<dbReference type="AlphaFoldDB" id="A0A4U0YQJ9"/>
<organism evidence="1 2">
    <name type="scientific">Cereibacter changlensis</name>
    <dbReference type="NCBI Taxonomy" id="402884"/>
    <lineage>
        <taxon>Bacteria</taxon>
        <taxon>Pseudomonadati</taxon>
        <taxon>Pseudomonadota</taxon>
        <taxon>Alphaproteobacteria</taxon>
        <taxon>Rhodobacterales</taxon>
        <taxon>Paracoccaceae</taxon>
        <taxon>Cereibacter</taxon>
    </lineage>
</organism>
<accession>A0A4U0YQJ9</accession>
<gene>
    <name evidence="1" type="ORF">FAZ78_25445</name>
</gene>
<dbReference type="InterPro" id="IPR008878">
    <property type="entry name" value="Transposase_IS66_Orf2"/>
</dbReference>
<dbReference type="EMBL" id="SWAU01000589">
    <property type="protein sequence ID" value="TKA93885.1"/>
    <property type="molecule type" value="Genomic_DNA"/>
</dbReference>
<evidence type="ECO:0000313" key="1">
    <source>
        <dbReference type="EMBL" id="TKA93885.1"/>
    </source>
</evidence>
<feature type="non-terminal residue" evidence="1">
    <location>
        <position position="50"/>
    </location>
</feature>
<dbReference type="PANTHER" id="PTHR36455">
    <property type="match status" value="1"/>
</dbReference>
<dbReference type="Proteomes" id="UP000306340">
    <property type="component" value="Unassembled WGS sequence"/>
</dbReference>
<proteinExistence type="predicted"/>